<dbReference type="InterPro" id="IPR019734">
    <property type="entry name" value="TPR_rpt"/>
</dbReference>
<dbReference type="SUPFAM" id="SSF48452">
    <property type="entry name" value="TPR-like"/>
    <property type="match status" value="1"/>
</dbReference>
<keyword evidence="3" id="KW-0732">Signal</keyword>
<evidence type="ECO:0000256" key="5">
    <source>
        <dbReference type="ARBA" id="ARBA00023237"/>
    </source>
</evidence>
<gene>
    <name evidence="8" type="ORF">CLV59_11034</name>
</gene>
<dbReference type="Gene3D" id="1.25.40.390">
    <property type="match status" value="1"/>
</dbReference>
<evidence type="ECO:0000256" key="2">
    <source>
        <dbReference type="ARBA" id="ARBA00006275"/>
    </source>
</evidence>
<evidence type="ECO:0000256" key="3">
    <source>
        <dbReference type="ARBA" id="ARBA00022729"/>
    </source>
</evidence>
<dbReference type="GO" id="GO:0009279">
    <property type="term" value="C:cell outer membrane"/>
    <property type="evidence" value="ECO:0007669"/>
    <property type="project" value="UniProtKB-SubCell"/>
</dbReference>
<protein>
    <submittedName>
        <fullName evidence="8">SusD-like starch-binding protein associating with outer membrane</fullName>
    </submittedName>
</protein>
<comment type="subcellular location">
    <subcellularLocation>
        <location evidence="1">Cell outer membrane</location>
    </subcellularLocation>
</comment>
<dbReference type="PROSITE" id="PS51257">
    <property type="entry name" value="PROKAR_LIPOPROTEIN"/>
    <property type="match status" value="1"/>
</dbReference>
<dbReference type="RefSeq" id="WP_111594898.1">
    <property type="nucleotide sequence ID" value="NZ_QLMA01000010.1"/>
</dbReference>
<dbReference type="SMART" id="SM00028">
    <property type="entry name" value="TPR"/>
    <property type="match status" value="2"/>
</dbReference>
<dbReference type="InterPro" id="IPR011990">
    <property type="entry name" value="TPR-like_helical_dom_sf"/>
</dbReference>
<dbReference type="EMBL" id="QLMA01000010">
    <property type="protein sequence ID" value="RAJ74988.1"/>
    <property type="molecule type" value="Genomic_DNA"/>
</dbReference>
<dbReference type="OrthoDB" id="697229at2"/>
<dbReference type="AlphaFoldDB" id="A0A327VN80"/>
<evidence type="ECO:0000259" key="6">
    <source>
        <dbReference type="Pfam" id="PF07980"/>
    </source>
</evidence>
<sequence>MKKLLLYIILGGAVMLGATSCEKYLDIVPRGQKIPQTFDDFKALLESSNAHVMDWSNQAIVANEWGYMSFQISSVNLTTVNYLWMESQDRLQYLQTDNGYNWSYKSIFSYNVVINHITTATTGSATDKAALLAQAKVLRAAQYFYLVNSYCKTYDAATAATDPGILINVSDDMEQKLTQSSVKEVYDFMINDLNNALPALPDMGNNPLFPGKGTAYALLARIYMFQRDFAKAEEMTDKALAVNNKLFDFVQYYYDNKTLADANTPSINIPKYEFKSPENYLFNYGGMMQQLQGFYISVVKAQDSVQYDKGDARRIVNFARQTVGGELILSYRRFDDVNVGGIRTPEMYYYKAECLARAGKYNEAMDVLNQVRVKRIIKEAYTPATAATEADAIALIRREMRCEYRGYGLWYLDYRRFNNDPKYKATLTKTEGGAVRTITPESHLWIMPFSQTAIAYGEGRLKQNSK</sequence>
<evidence type="ECO:0000256" key="1">
    <source>
        <dbReference type="ARBA" id="ARBA00004442"/>
    </source>
</evidence>
<feature type="domain" description="RagB/SusD" evidence="6">
    <location>
        <begin position="342"/>
        <end position="423"/>
    </location>
</feature>
<organism evidence="8 9">
    <name type="scientific">Chitinophaga dinghuensis</name>
    <dbReference type="NCBI Taxonomy" id="1539050"/>
    <lineage>
        <taxon>Bacteria</taxon>
        <taxon>Pseudomonadati</taxon>
        <taxon>Bacteroidota</taxon>
        <taxon>Chitinophagia</taxon>
        <taxon>Chitinophagales</taxon>
        <taxon>Chitinophagaceae</taxon>
        <taxon>Chitinophaga</taxon>
    </lineage>
</organism>
<feature type="domain" description="SusD-like N-terminal" evidence="7">
    <location>
        <begin position="23"/>
        <end position="224"/>
    </location>
</feature>
<evidence type="ECO:0000259" key="7">
    <source>
        <dbReference type="Pfam" id="PF14322"/>
    </source>
</evidence>
<dbReference type="InterPro" id="IPR012944">
    <property type="entry name" value="SusD_RagB_dom"/>
</dbReference>
<dbReference type="InterPro" id="IPR033985">
    <property type="entry name" value="SusD-like_N"/>
</dbReference>
<dbReference type="Pfam" id="PF14322">
    <property type="entry name" value="SusD-like_3"/>
    <property type="match status" value="1"/>
</dbReference>
<evidence type="ECO:0000256" key="4">
    <source>
        <dbReference type="ARBA" id="ARBA00023136"/>
    </source>
</evidence>
<name>A0A327VN80_9BACT</name>
<accession>A0A327VN80</accession>
<keyword evidence="9" id="KW-1185">Reference proteome</keyword>
<keyword evidence="4" id="KW-0472">Membrane</keyword>
<dbReference type="Proteomes" id="UP000249819">
    <property type="component" value="Unassembled WGS sequence"/>
</dbReference>
<keyword evidence="5" id="KW-0998">Cell outer membrane</keyword>
<evidence type="ECO:0000313" key="8">
    <source>
        <dbReference type="EMBL" id="RAJ74988.1"/>
    </source>
</evidence>
<proteinExistence type="inferred from homology"/>
<evidence type="ECO:0000313" key="9">
    <source>
        <dbReference type="Proteomes" id="UP000249819"/>
    </source>
</evidence>
<comment type="similarity">
    <text evidence="2">Belongs to the SusD family.</text>
</comment>
<dbReference type="Pfam" id="PF07980">
    <property type="entry name" value="SusD_RagB"/>
    <property type="match status" value="1"/>
</dbReference>
<reference evidence="8 9" key="1">
    <citation type="submission" date="2018-06" db="EMBL/GenBank/DDBJ databases">
        <title>Genomic Encyclopedia of Archaeal and Bacterial Type Strains, Phase II (KMG-II): from individual species to whole genera.</title>
        <authorList>
            <person name="Goeker M."/>
        </authorList>
    </citation>
    <scope>NUCLEOTIDE SEQUENCE [LARGE SCALE GENOMIC DNA]</scope>
    <source>
        <strain evidence="8 9">DSM 29821</strain>
    </source>
</reference>
<comment type="caution">
    <text evidence="8">The sequence shown here is derived from an EMBL/GenBank/DDBJ whole genome shotgun (WGS) entry which is preliminary data.</text>
</comment>